<dbReference type="EMBL" id="JAUEPT010000275">
    <property type="protein sequence ID" value="KAK0421868.1"/>
    <property type="molecule type" value="Genomic_DNA"/>
</dbReference>
<gene>
    <name evidence="2" type="ORF">EV421DRAFT_1868137</name>
</gene>
<dbReference type="AlphaFoldDB" id="A0AA39ICJ5"/>
<accession>A0AA39ICJ5</accession>
<name>A0AA39ICJ5_9AGAR</name>
<feature type="domain" description="Sin3 C-terminal" evidence="1">
    <location>
        <begin position="48"/>
        <end position="98"/>
    </location>
</feature>
<sequence length="98" mass="10972">MFESCEHLVGAVSVRGTVRLIFGVKECFRQPGSDGMADSYLRSLQDLTIDKLISSIIKQAVQVILADFKSQEVVETLKRNRGIRSLTAQDYLDSRHNA</sequence>
<evidence type="ECO:0000259" key="1">
    <source>
        <dbReference type="Pfam" id="PF16879"/>
    </source>
</evidence>
<evidence type="ECO:0000313" key="2">
    <source>
        <dbReference type="EMBL" id="KAK0421868.1"/>
    </source>
</evidence>
<reference evidence="2" key="1">
    <citation type="submission" date="2023-06" db="EMBL/GenBank/DDBJ databases">
        <authorList>
            <consortium name="Lawrence Berkeley National Laboratory"/>
            <person name="Ahrendt S."/>
            <person name="Sahu N."/>
            <person name="Indic B."/>
            <person name="Wong-Bajracharya J."/>
            <person name="Merenyi Z."/>
            <person name="Ke H.-M."/>
            <person name="Monk M."/>
            <person name="Kocsube S."/>
            <person name="Drula E."/>
            <person name="Lipzen A."/>
            <person name="Balint B."/>
            <person name="Henrissat B."/>
            <person name="Andreopoulos B."/>
            <person name="Martin F.M."/>
            <person name="Harder C.B."/>
            <person name="Rigling D."/>
            <person name="Ford K.L."/>
            <person name="Foster G.D."/>
            <person name="Pangilinan J."/>
            <person name="Papanicolaou A."/>
            <person name="Barry K."/>
            <person name="LaButti K."/>
            <person name="Viragh M."/>
            <person name="Koriabine M."/>
            <person name="Yan M."/>
            <person name="Riley R."/>
            <person name="Champramary S."/>
            <person name="Plett K.L."/>
            <person name="Tsai I.J."/>
            <person name="Slot J."/>
            <person name="Sipos G."/>
            <person name="Plett J."/>
            <person name="Nagy L.G."/>
            <person name="Grigoriev I.V."/>
        </authorList>
    </citation>
    <scope>NUCLEOTIDE SEQUENCE</scope>
    <source>
        <strain evidence="2">FPL87.14</strain>
    </source>
</reference>
<organism evidence="2 3">
    <name type="scientific">Armillaria borealis</name>
    <dbReference type="NCBI Taxonomy" id="47425"/>
    <lineage>
        <taxon>Eukaryota</taxon>
        <taxon>Fungi</taxon>
        <taxon>Dikarya</taxon>
        <taxon>Basidiomycota</taxon>
        <taxon>Agaricomycotina</taxon>
        <taxon>Agaricomycetes</taxon>
        <taxon>Agaricomycetidae</taxon>
        <taxon>Agaricales</taxon>
        <taxon>Marasmiineae</taxon>
        <taxon>Physalacriaceae</taxon>
        <taxon>Armillaria</taxon>
    </lineage>
</organism>
<comment type="caution">
    <text evidence="2">The sequence shown here is derived from an EMBL/GenBank/DDBJ whole genome shotgun (WGS) entry which is preliminary data.</text>
</comment>
<dbReference type="InterPro" id="IPR031693">
    <property type="entry name" value="Sin3_C"/>
</dbReference>
<keyword evidence="3" id="KW-1185">Reference proteome</keyword>
<dbReference type="Pfam" id="PF16879">
    <property type="entry name" value="Sin3a_C"/>
    <property type="match status" value="1"/>
</dbReference>
<dbReference type="Proteomes" id="UP001175226">
    <property type="component" value="Unassembled WGS sequence"/>
</dbReference>
<evidence type="ECO:0000313" key="3">
    <source>
        <dbReference type="Proteomes" id="UP001175226"/>
    </source>
</evidence>
<protein>
    <recommendedName>
        <fullName evidence="1">Sin3 C-terminal domain-containing protein</fullName>
    </recommendedName>
</protein>
<proteinExistence type="predicted"/>